<keyword evidence="1" id="KW-0732">Signal</keyword>
<comment type="caution">
    <text evidence="2">The sequence shown here is derived from an EMBL/GenBank/DDBJ whole genome shotgun (WGS) entry which is preliminary data.</text>
</comment>
<dbReference type="GO" id="GO:0016298">
    <property type="term" value="F:lipase activity"/>
    <property type="evidence" value="ECO:0007669"/>
    <property type="project" value="TreeGrafter"/>
</dbReference>
<dbReference type="EMBL" id="JAIQCV010000002">
    <property type="protein sequence ID" value="KAH1120393.1"/>
    <property type="molecule type" value="Genomic_DNA"/>
</dbReference>
<evidence type="ECO:0000313" key="2">
    <source>
        <dbReference type="EMBL" id="KAH1120393.1"/>
    </source>
</evidence>
<evidence type="ECO:0000313" key="3">
    <source>
        <dbReference type="Proteomes" id="UP000828251"/>
    </source>
</evidence>
<dbReference type="OrthoDB" id="1600564at2759"/>
<accession>A0A9D4AH65</accession>
<protein>
    <submittedName>
        <fullName evidence="2">Uncharacterized protein</fullName>
    </submittedName>
</protein>
<reference evidence="2 3" key="1">
    <citation type="journal article" date="2021" name="Plant Biotechnol. J.">
        <title>Multi-omics assisted identification of the key and species-specific regulatory components of drought-tolerant mechanisms in Gossypium stocksii.</title>
        <authorList>
            <person name="Yu D."/>
            <person name="Ke L."/>
            <person name="Zhang D."/>
            <person name="Wu Y."/>
            <person name="Sun Y."/>
            <person name="Mei J."/>
            <person name="Sun J."/>
            <person name="Sun Y."/>
        </authorList>
    </citation>
    <scope>NUCLEOTIDE SEQUENCE [LARGE SCALE GENOMIC DNA]</scope>
    <source>
        <strain evidence="3">cv. E1</strain>
        <tissue evidence="2">Leaf</tissue>
    </source>
</reference>
<evidence type="ECO:0000256" key="1">
    <source>
        <dbReference type="ARBA" id="ARBA00022729"/>
    </source>
</evidence>
<gene>
    <name evidence="2" type="ORF">J1N35_003553</name>
</gene>
<proteinExistence type="predicted"/>
<dbReference type="PANTHER" id="PTHR45966:SF36">
    <property type="entry name" value="INACTIVE GDSL ESTERASE_LIPASE-LIKE PROTEIN 25"/>
    <property type="match status" value="1"/>
</dbReference>
<dbReference type="Proteomes" id="UP000828251">
    <property type="component" value="Unassembled WGS sequence"/>
</dbReference>
<sequence>MLEVVDIISLTETTRILPQNVSANTIENQSQIQVVDLGTQIKYFKKVGTSLRQELGVAKAKNLLSKAVYLIGIRGNNYLTKKLNYGLE</sequence>
<dbReference type="InterPro" id="IPR044552">
    <property type="entry name" value="GLIP1-5/GLL25"/>
</dbReference>
<dbReference type="PANTHER" id="PTHR45966">
    <property type="entry name" value="GDSL-LIKE LIPASE/ACYLHYDROLASE"/>
    <property type="match status" value="1"/>
</dbReference>
<name>A0A9D4AH65_9ROSI</name>
<organism evidence="2 3">
    <name type="scientific">Gossypium stocksii</name>
    <dbReference type="NCBI Taxonomy" id="47602"/>
    <lineage>
        <taxon>Eukaryota</taxon>
        <taxon>Viridiplantae</taxon>
        <taxon>Streptophyta</taxon>
        <taxon>Embryophyta</taxon>
        <taxon>Tracheophyta</taxon>
        <taxon>Spermatophyta</taxon>
        <taxon>Magnoliopsida</taxon>
        <taxon>eudicotyledons</taxon>
        <taxon>Gunneridae</taxon>
        <taxon>Pentapetalae</taxon>
        <taxon>rosids</taxon>
        <taxon>malvids</taxon>
        <taxon>Malvales</taxon>
        <taxon>Malvaceae</taxon>
        <taxon>Malvoideae</taxon>
        <taxon>Gossypium</taxon>
    </lineage>
</organism>
<dbReference type="AlphaFoldDB" id="A0A9D4AH65"/>
<keyword evidence="3" id="KW-1185">Reference proteome</keyword>